<evidence type="ECO:0000313" key="2">
    <source>
        <dbReference type="EMBL" id="ESL04595.1"/>
    </source>
</evidence>
<evidence type="ECO:0000313" key="3">
    <source>
        <dbReference type="Proteomes" id="UP000018227"/>
    </source>
</evidence>
<keyword evidence="3" id="KW-1185">Reference proteome</keyword>
<comment type="caution">
    <text evidence="2">The sequence shown here is derived from an EMBL/GenBank/DDBJ whole genome shotgun (WGS) entry which is preliminary data.</text>
</comment>
<dbReference type="PANTHER" id="PTHR43415">
    <property type="entry name" value="SPERMIDINE N(1)-ACETYLTRANSFERASE"/>
    <property type="match status" value="1"/>
</dbReference>
<dbReference type="Pfam" id="PF13302">
    <property type="entry name" value="Acetyltransf_3"/>
    <property type="match status" value="1"/>
</dbReference>
<organism evidence="2 3">
    <name type="scientific">Catonella morbi ATCC 51271</name>
    <dbReference type="NCBI Taxonomy" id="592026"/>
    <lineage>
        <taxon>Bacteria</taxon>
        <taxon>Bacillati</taxon>
        <taxon>Bacillota</taxon>
        <taxon>Clostridia</taxon>
        <taxon>Lachnospirales</taxon>
        <taxon>Lachnospiraceae</taxon>
        <taxon>Catonella</taxon>
    </lineage>
</organism>
<sequence length="181" mass="21100">MRIEKDNIVIRSANLKDAEILNHWWNDGSVMEHAGFPNGLGQSMEETIECVKRNEGHISQLCIIEIDGKPVGELNYSITGNDTAYSGWKICEKEYQNKGYGTVIINTLFDFIFTDEKINSVCKVNKIEWDTMLENKRAQHVYENKIKAVKKEVLENNWKDQLGNWRTAVMYEISREKFYKK</sequence>
<dbReference type="OrthoDB" id="9795206at2"/>
<dbReference type="HOGENOM" id="CLU_013985_3_2_9"/>
<dbReference type="EMBL" id="ACIL03000003">
    <property type="protein sequence ID" value="ESL04595.1"/>
    <property type="molecule type" value="Genomic_DNA"/>
</dbReference>
<reference evidence="2 3" key="1">
    <citation type="submission" date="2013-06" db="EMBL/GenBank/DDBJ databases">
        <authorList>
            <person name="Weinstock G."/>
            <person name="Sodergren E."/>
            <person name="Clifton S."/>
            <person name="Fulton L."/>
            <person name="Fulton B."/>
            <person name="Courtney L."/>
            <person name="Fronick C."/>
            <person name="Harrison M."/>
            <person name="Strong C."/>
            <person name="Farmer C."/>
            <person name="Delahaunty K."/>
            <person name="Markovic C."/>
            <person name="Hall O."/>
            <person name="Minx P."/>
            <person name="Tomlinson C."/>
            <person name="Mitreva M."/>
            <person name="Nelson J."/>
            <person name="Hou S."/>
            <person name="Wollam A."/>
            <person name="Pepin K.H."/>
            <person name="Johnson M."/>
            <person name="Bhonagiri V."/>
            <person name="Nash W.E."/>
            <person name="Warren W."/>
            <person name="Chinwalla A."/>
            <person name="Mardis E.R."/>
            <person name="Wilson R.K."/>
        </authorList>
    </citation>
    <scope>NUCLEOTIDE SEQUENCE [LARGE SCALE GENOMIC DNA]</scope>
    <source>
        <strain evidence="2 3">ATCC 51271</strain>
    </source>
</reference>
<feature type="domain" description="N-acetyltransferase" evidence="1">
    <location>
        <begin position="8"/>
        <end position="181"/>
    </location>
</feature>
<name>V2ZCF4_9FIRM</name>
<accession>V2ZCF4</accession>
<protein>
    <submittedName>
        <fullName evidence="2">Acetyltransferase, GNAT family</fullName>
    </submittedName>
</protein>
<dbReference type="PROSITE" id="PS51186">
    <property type="entry name" value="GNAT"/>
    <property type="match status" value="1"/>
</dbReference>
<dbReference type="PANTHER" id="PTHR43415:SF3">
    <property type="entry name" value="GNAT-FAMILY ACETYLTRANSFERASE"/>
    <property type="match status" value="1"/>
</dbReference>
<dbReference type="RefSeq" id="WP_023353213.1">
    <property type="nucleotide sequence ID" value="NZ_KI535366.1"/>
</dbReference>
<dbReference type="SUPFAM" id="SSF55729">
    <property type="entry name" value="Acyl-CoA N-acyltransferases (Nat)"/>
    <property type="match status" value="1"/>
</dbReference>
<dbReference type="InterPro" id="IPR016181">
    <property type="entry name" value="Acyl_CoA_acyltransferase"/>
</dbReference>
<dbReference type="InterPro" id="IPR000182">
    <property type="entry name" value="GNAT_dom"/>
</dbReference>
<dbReference type="GO" id="GO:0016747">
    <property type="term" value="F:acyltransferase activity, transferring groups other than amino-acyl groups"/>
    <property type="evidence" value="ECO:0007669"/>
    <property type="project" value="InterPro"/>
</dbReference>
<proteinExistence type="predicted"/>
<dbReference type="Gene3D" id="3.40.630.30">
    <property type="match status" value="1"/>
</dbReference>
<gene>
    <name evidence="2" type="ORF">GCWU0000282_000309</name>
</gene>
<evidence type="ECO:0000259" key="1">
    <source>
        <dbReference type="PROSITE" id="PS51186"/>
    </source>
</evidence>
<dbReference type="AlphaFoldDB" id="V2ZCF4"/>
<dbReference type="eggNOG" id="COG1670">
    <property type="taxonomic scope" value="Bacteria"/>
</dbReference>
<keyword evidence="2" id="KW-0808">Transferase</keyword>
<dbReference type="Proteomes" id="UP000018227">
    <property type="component" value="Unassembled WGS sequence"/>
</dbReference>
<dbReference type="STRING" id="592026.GCWU0000282_000309"/>